<feature type="domain" description="Phytase-like" evidence="3">
    <location>
        <begin position="167"/>
        <end position="455"/>
    </location>
</feature>
<reference evidence="4" key="1">
    <citation type="submission" date="2020-11" db="EMBL/GenBank/DDBJ databases">
        <title>Kefir isolates.</title>
        <authorList>
            <person name="Marcisauskas S."/>
            <person name="Kim Y."/>
            <person name="Blasche S."/>
        </authorList>
    </citation>
    <scope>NUCLEOTIDE SEQUENCE</scope>
    <source>
        <strain evidence="4">Olga-1</strain>
    </source>
</reference>
<gene>
    <name evidence="4" type="ORF">C6P40_003911</name>
</gene>
<feature type="region of interest" description="Disordered" evidence="1">
    <location>
        <begin position="722"/>
        <end position="763"/>
    </location>
</feature>
<dbReference type="PANTHER" id="PTHR37957">
    <property type="entry name" value="BLR7070 PROTEIN"/>
    <property type="match status" value="1"/>
</dbReference>
<feature type="region of interest" description="Disordered" evidence="1">
    <location>
        <begin position="556"/>
        <end position="583"/>
    </location>
</feature>
<feature type="signal peptide" evidence="2">
    <location>
        <begin position="1"/>
        <end position="18"/>
    </location>
</feature>
<feature type="chain" id="PRO_5040168641" description="Phytase-like domain-containing protein" evidence="2">
    <location>
        <begin position="19"/>
        <end position="763"/>
    </location>
</feature>
<evidence type="ECO:0000259" key="3">
    <source>
        <dbReference type="Pfam" id="PF13449"/>
    </source>
</evidence>
<evidence type="ECO:0000313" key="5">
    <source>
        <dbReference type="Proteomes" id="UP000697127"/>
    </source>
</evidence>
<dbReference type="EMBL" id="PUHW01000470">
    <property type="protein sequence ID" value="KAG0686516.1"/>
    <property type="molecule type" value="Genomic_DNA"/>
</dbReference>
<evidence type="ECO:0000256" key="2">
    <source>
        <dbReference type="SAM" id="SignalP"/>
    </source>
</evidence>
<keyword evidence="2" id="KW-0732">Signal</keyword>
<feature type="compositionally biased region" description="Low complexity" evidence="1">
    <location>
        <begin position="722"/>
        <end position="757"/>
    </location>
</feature>
<evidence type="ECO:0000256" key="1">
    <source>
        <dbReference type="SAM" id="MobiDB-lite"/>
    </source>
</evidence>
<evidence type="ECO:0000313" key="4">
    <source>
        <dbReference type="EMBL" id="KAG0686516.1"/>
    </source>
</evidence>
<comment type="caution">
    <text evidence="4">The sequence shown here is derived from an EMBL/GenBank/DDBJ whole genome shotgun (WGS) entry which is preliminary data.</text>
</comment>
<sequence length="763" mass="81817">MLSLVKTVFLGLLAQAMASTTVEIEGTTYESFGLVGFGRIPADSVDKYGETVAPGSSIQVEKSSVTVDSNGVYHFIAWGLPDRGMNINGTVNTFSRIHKYNVDFTPANSSSTDNIIWTLEDTVLLTDFNGDYFSGLDSNTTVEFNGLPVPAVVYHGDGWGSNLNSSKTTTRLSLDSESLTFIDGSIDNGFWIGDEYGPSLIKFDSNGKMIDYIEAPDALLPHVNGKLFFSSDDNYYFDQSYSVTENENGRYSNHGYEGMDITPDGKYLFTLLQSATVQDGGDKAKSRYNSRLLKYDLTSSSSPTLVGEYVVVLPTYEVDKVKTAAQSEMRVISEDLIMILPRDSHLGRGGTDGTTSVVKHVDLYSLTDASNIVGLYDGVGGQVSTSKGVLDSSITPATYYSFIDIIDPTELAKFGLHNGDPNNDHLLNEKWEGMDLFPVQCTTDEYFLILISDSDYQTTDGFMNFGKITYDSGINVDTQNLMFHIKLPLLTHSNVCTSSPSSSAASSSAGSSSVTKSSTISSVSSSSEVTSSPVVSSQSSSSSSEVSSITSSVQSSITSSSSSSSLSESLTTSSTSSSVIPSSSSSIDLIEDISAEWSNGPVFNIIFQHANAIDSLDTTVVSSHGIISNDDSFGLYDSEDKINFHRGSFESSSNGISMTEKTDESFMKLNYTGNYDASSPYFEAEFEIVYDIDLNNLKKRDTETTTVTFSLNNPSYTSGIASASSSSVSASTTDSSFTSTGSSTTSTGSSSSSSSSSAIIRPY</sequence>
<dbReference type="PANTHER" id="PTHR37957:SF1">
    <property type="entry name" value="PHYTASE-LIKE DOMAIN-CONTAINING PROTEIN"/>
    <property type="match status" value="1"/>
</dbReference>
<dbReference type="InterPro" id="IPR027372">
    <property type="entry name" value="Phytase-like_dom"/>
</dbReference>
<protein>
    <recommendedName>
        <fullName evidence="3">Phytase-like domain-containing protein</fullName>
    </recommendedName>
</protein>
<keyword evidence="5" id="KW-1185">Reference proteome</keyword>
<accession>A0A9P6WGP4</accession>
<dbReference type="Proteomes" id="UP000697127">
    <property type="component" value="Unassembled WGS sequence"/>
</dbReference>
<name>A0A9P6WGP4_9ASCO</name>
<proteinExistence type="predicted"/>
<feature type="non-terminal residue" evidence="4">
    <location>
        <position position="763"/>
    </location>
</feature>
<dbReference type="AlphaFoldDB" id="A0A9P6WGP4"/>
<dbReference type="Pfam" id="PF13449">
    <property type="entry name" value="Phytase-like"/>
    <property type="match status" value="1"/>
</dbReference>
<organism evidence="4 5">
    <name type="scientific">Pichia californica</name>
    <dbReference type="NCBI Taxonomy" id="460514"/>
    <lineage>
        <taxon>Eukaryota</taxon>
        <taxon>Fungi</taxon>
        <taxon>Dikarya</taxon>
        <taxon>Ascomycota</taxon>
        <taxon>Saccharomycotina</taxon>
        <taxon>Pichiomycetes</taxon>
        <taxon>Pichiales</taxon>
        <taxon>Pichiaceae</taxon>
        <taxon>Pichia</taxon>
    </lineage>
</organism>